<dbReference type="InterPro" id="IPR036388">
    <property type="entry name" value="WH-like_DNA-bd_sf"/>
</dbReference>
<evidence type="ECO:0008006" key="2">
    <source>
        <dbReference type="Google" id="ProtNLM"/>
    </source>
</evidence>
<dbReference type="EMBL" id="MT075580">
    <property type="protein sequence ID" value="QIS31139.1"/>
    <property type="molecule type" value="Genomic_DNA"/>
</dbReference>
<dbReference type="OMA" id="WITHKVE"/>
<dbReference type="RefSeq" id="WP_012291766.1">
    <property type="nucleotide sequence ID" value="NZ_CP014644.1"/>
</dbReference>
<dbReference type="Gene3D" id="1.10.10.10">
    <property type="entry name" value="Winged helix-like DNA-binding domain superfamily/Winged helix DNA-binding domain"/>
    <property type="match status" value="2"/>
</dbReference>
<proteinExistence type="predicted"/>
<evidence type="ECO:0000313" key="1">
    <source>
        <dbReference type="EMBL" id="QIS31139.1"/>
    </source>
</evidence>
<keyword evidence="1" id="KW-0614">Plasmid</keyword>
<organism evidence="1">
    <name type="scientific">Lysinibacillus sphaericus</name>
    <name type="common">Bacillus sphaericus</name>
    <dbReference type="NCBI Taxonomy" id="1421"/>
    <lineage>
        <taxon>Bacteria</taxon>
        <taxon>Bacillati</taxon>
        <taxon>Bacillota</taxon>
        <taxon>Bacilli</taxon>
        <taxon>Bacillales</taxon>
        <taxon>Bacillaceae</taxon>
        <taxon>Lysinibacillus</taxon>
    </lineage>
</organism>
<name>A0A6H0A1E7_LYSSH</name>
<dbReference type="InterPro" id="IPR036390">
    <property type="entry name" value="WH_DNA-bd_sf"/>
</dbReference>
<sequence length="243" mass="28546">MKDLNKAVGFTLKDMVSMFWFSATKERAMFVEEIHGAFMDAFPGRNVSYDYVARIAKSLEKQDLLTVKRDQNKKFYRVTEAGIERLKRYSGLYKERTLEVYQVVQRIEYHLTRSGDGPIPITHELPQEYRTFLAKLFSIKDLTRYLFLYYGQTKSQFYAAEIEHLSKEMFGWSPSNPYVHKIAAELEADGAIKGDWAEPVKRTVRFLKLTEDGKVFFKQIEQDLTDQIKNIKKFLALLILFFE</sequence>
<protein>
    <recommendedName>
        <fullName evidence="2">Transcription regulator PadR N-terminal domain-containing protein</fullName>
    </recommendedName>
</protein>
<accession>A0A6H0A1E7</accession>
<reference evidence="1" key="1">
    <citation type="submission" date="2020-02" db="EMBL/GenBank/DDBJ databases">
        <authorList>
            <person name="Hu X."/>
            <person name="Yuan Z."/>
            <person name="Cheng J."/>
            <person name="Geng P."/>
        </authorList>
    </citation>
    <scope>NUCLEOTIDE SEQUENCE</scope>
    <source>
        <strain evidence="1">SSII-1</strain>
        <plasmid evidence="1">pSSII-1</plasmid>
    </source>
</reference>
<geneLocation type="plasmid" evidence="1">
    <name>pSSII-1</name>
</geneLocation>
<dbReference type="AlphaFoldDB" id="A0A6H0A1E7"/>
<dbReference type="SUPFAM" id="SSF46785">
    <property type="entry name" value="Winged helix' DNA-binding domain"/>
    <property type="match status" value="2"/>
</dbReference>